<protein>
    <submittedName>
        <fullName evidence="3">Uncharacterized protein</fullName>
    </submittedName>
</protein>
<accession>A0A914PDP9</accession>
<dbReference type="Proteomes" id="UP000887578">
    <property type="component" value="Unplaced"/>
</dbReference>
<keyword evidence="1" id="KW-0378">Hydrolase</keyword>
<keyword evidence="1" id="KW-0540">Nuclease</keyword>
<dbReference type="InterPro" id="IPR022894">
    <property type="entry name" value="Oligoribonuclease"/>
</dbReference>
<dbReference type="WBParaSite" id="PDA_v2.g1629.t1">
    <property type="protein sequence ID" value="PDA_v2.g1629.t1"/>
    <property type="gene ID" value="PDA_v2.g1629"/>
</dbReference>
<evidence type="ECO:0000256" key="1">
    <source>
        <dbReference type="ARBA" id="ARBA00022722"/>
    </source>
</evidence>
<dbReference type="GO" id="GO:0000175">
    <property type="term" value="F:3'-5'-RNA exonuclease activity"/>
    <property type="evidence" value="ECO:0007669"/>
    <property type="project" value="InterPro"/>
</dbReference>
<dbReference type="PANTHER" id="PTHR11046:SF27">
    <property type="entry name" value="PROTEIN CBG26503"/>
    <property type="match status" value="1"/>
</dbReference>
<dbReference type="AlphaFoldDB" id="A0A914PDP9"/>
<evidence type="ECO:0000313" key="3">
    <source>
        <dbReference type="WBParaSite" id="PDA_v2.g1629.t1"/>
    </source>
</evidence>
<evidence type="ECO:0000313" key="2">
    <source>
        <dbReference type="Proteomes" id="UP000887578"/>
    </source>
</evidence>
<sequence length="204" mass="23510">MFKLNYFRYCSICESIFGLIDSDYAIAPNKRIARRDVKVQAKVNEVFEWFKAQPIEARSRILKDALSAAPILEKEAADDEKAYGDAIWKRILKEKEEDEKKAAIKSRNAQEALNKVRPYGGIWKDVEQMENALHSLSATKKRKAVEDQIRCHKLVLQPQSSNPALFRFSSKKIPLEFQLLKNNLTALMLTLQANQQEYSSDEDE</sequence>
<keyword evidence="2" id="KW-1185">Reference proteome</keyword>
<organism evidence="2 3">
    <name type="scientific">Panagrolaimus davidi</name>
    <dbReference type="NCBI Taxonomy" id="227884"/>
    <lineage>
        <taxon>Eukaryota</taxon>
        <taxon>Metazoa</taxon>
        <taxon>Ecdysozoa</taxon>
        <taxon>Nematoda</taxon>
        <taxon>Chromadorea</taxon>
        <taxon>Rhabditida</taxon>
        <taxon>Tylenchina</taxon>
        <taxon>Panagrolaimomorpha</taxon>
        <taxon>Panagrolaimoidea</taxon>
        <taxon>Panagrolaimidae</taxon>
        <taxon>Panagrolaimus</taxon>
    </lineage>
</organism>
<reference evidence="3" key="1">
    <citation type="submission" date="2022-11" db="UniProtKB">
        <authorList>
            <consortium name="WormBaseParasite"/>
        </authorList>
    </citation>
    <scope>IDENTIFICATION</scope>
</reference>
<name>A0A914PDP9_9BILA</name>
<proteinExistence type="predicted"/>
<dbReference type="PANTHER" id="PTHR11046">
    <property type="entry name" value="OLIGORIBONUCLEASE, MITOCHONDRIAL"/>
    <property type="match status" value="1"/>
</dbReference>